<dbReference type="GO" id="GO:0009103">
    <property type="term" value="P:lipopolysaccharide biosynthetic process"/>
    <property type="evidence" value="ECO:0007669"/>
    <property type="project" value="UniProtKB-ARBA"/>
</dbReference>
<name>A0A9X4S6J9_9BURK</name>
<keyword evidence="6 9" id="KW-1133">Transmembrane helix</keyword>
<evidence type="ECO:0000256" key="1">
    <source>
        <dbReference type="ARBA" id="ARBA00004651"/>
    </source>
</evidence>
<feature type="transmembrane region" description="Helical" evidence="9">
    <location>
        <begin position="191"/>
        <end position="217"/>
    </location>
</feature>
<evidence type="ECO:0000256" key="8">
    <source>
        <dbReference type="SAM" id="MobiDB-lite"/>
    </source>
</evidence>
<evidence type="ECO:0000256" key="5">
    <source>
        <dbReference type="ARBA" id="ARBA00022692"/>
    </source>
</evidence>
<evidence type="ECO:0008006" key="12">
    <source>
        <dbReference type="Google" id="ProtNLM"/>
    </source>
</evidence>
<comment type="subcellular location">
    <subcellularLocation>
        <location evidence="1">Cell membrane</location>
        <topology evidence="1">Multi-pass membrane protein</topology>
    </subcellularLocation>
</comment>
<dbReference type="PANTHER" id="PTHR33908">
    <property type="entry name" value="MANNOSYLTRANSFERASE YKCB-RELATED"/>
    <property type="match status" value="1"/>
</dbReference>
<evidence type="ECO:0000313" key="11">
    <source>
        <dbReference type="Proteomes" id="UP001152876"/>
    </source>
</evidence>
<dbReference type="AlphaFoldDB" id="A0A9X4S6J9"/>
<dbReference type="EMBL" id="AOGK01000001">
    <property type="protein sequence ID" value="MDG5973832.1"/>
    <property type="molecule type" value="Genomic_DNA"/>
</dbReference>
<dbReference type="PANTHER" id="PTHR33908:SF11">
    <property type="entry name" value="MEMBRANE PROTEIN"/>
    <property type="match status" value="1"/>
</dbReference>
<feature type="transmembrane region" description="Helical" evidence="9">
    <location>
        <begin position="162"/>
        <end position="179"/>
    </location>
</feature>
<feature type="transmembrane region" description="Helical" evidence="9">
    <location>
        <begin position="33"/>
        <end position="53"/>
    </location>
</feature>
<evidence type="ECO:0000256" key="2">
    <source>
        <dbReference type="ARBA" id="ARBA00022475"/>
    </source>
</evidence>
<feature type="transmembrane region" description="Helical" evidence="9">
    <location>
        <begin position="110"/>
        <end position="130"/>
    </location>
</feature>
<proteinExistence type="predicted"/>
<feature type="transmembrane region" description="Helical" evidence="9">
    <location>
        <begin position="307"/>
        <end position="327"/>
    </location>
</feature>
<evidence type="ECO:0000256" key="4">
    <source>
        <dbReference type="ARBA" id="ARBA00022679"/>
    </source>
</evidence>
<keyword evidence="4" id="KW-0808">Transferase</keyword>
<feature type="region of interest" description="Disordered" evidence="8">
    <location>
        <begin position="1"/>
        <end position="20"/>
    </location>
</feature>
<keyword evidence="5 9" id="KW-0812">Transmembrane</keyword>
<reference evidence="10" key="1">
    <citation type="submission" date="2013-01" db="EMBL/GenBank/DDBJ databases">
        <title>Genome draft of Hydrogenophaga taeniospiralis 2K1.</title>
        <authorList>
            <person name="Gomila M."/>
            <person name="Lalucat J."/>
        </authorList>
    </citation>
    <scope>NUCLEOTIDE SEQUENCE</scope>
    <source>
        <strain evidence="10">CCUG 15921</strain>
    </source>
</reference>
<feature type="transmembrane region" description="Helical" evidence="9">
    <location>
        <begin position="86"/>
        <end position="103"/>
    </location>
</feature>
<sequence>MNPPAATGHPPPGDIPKPTRAPLWAQATPQTRLGLAFALLIGLGLFLRIWQYAFNRSLWLDEAYLATSIVSRTMGDLLTHPLANDQVAPLGFLWLVKISVLLWDDSDLALRLVPLLSGCLSVLVAWRIALLTLNHSVARLLFVGLVSSSPVLVYYSSELKQYSGDVLVAMLILWAGAAFRAERWRSGTAVLALTGALGVWLSHPAVFVLAAVGVTLWLDMAASKQHRAWAAISVVGLIWLASFALNYGVSLRALSSKSSLQDFWSYAYAPVPRGLEDLVWYWENALALVHLALRHVGVAGHLGLPDWFEPVNVALLCLTLAGVVALLRSPPRLAGFLVLSVLSVLLASLLHLYPFRSRLILFLVPVVLLTLSVLVDQALQRGHRSWTWGAIGVAVGLMAVTGSHSLPKVWQPYNHSNIKGAMAYVQGHLQASDQIAVSTWTGKAFSVYAPAYGLDGVVLRLYLDTPNVQHNAYALVRRICSGRVPGRTWIIISHRFGQKQDFLALLSSLSPALPAWEDAGAGAYLFDFSGSAYCKRYTASAPVGP</sequence>
<dbReference type="GO" id="GO:0016763">
    <property type="term" value="F:pentosyltransferase activity"/>
    <property type="evidence" value="ECO:0007669"/>
    <property type="project" value="TreeGrafter"/>
</dbReference>
<evidence type="ECO:0000256" key="3">
    <source>
        <dbReference type="ARBA" id="ARBA00022676"/>
    </source>
</evidence>
<comment type="caution">
    <text evidence="10">The sequence shown here is derived from an EMBL/GenBank/DDBJ whole genome shotgun (WGS) entry which is preliminary data.</text>
</comment>
<dbReference type="OrthoDB" id="8874072at2"/>
<dbReference type="Proteomes" id="UP001152876">
    <property type="component" value="Unassembled WGS sequence"/>
</dbReference>
<organism evidence="10 11">
    <name type="scientific">Hydrogenophaga taeniospiralis CCUG 15921</name>
    <dbReference type="NCBI Taxonomy" id="1281780"/>
    <lineage>
        <taxon>Bacteria</taxon>
        <taxon>Pseudomonadati</taxon>
        <taxon>Pseudomonadota</taxon>
        <taxon>Betaproteobacteria</taxon>
        <taxon>Burkholderiales</taxon>
        <taxon>Comamonadaceae</taxon>
        <taxon>Hydrogenophaga</taxon>
    </lineage>
</organism>
<keyword evidence="11" id="KW-1185">Reference proteome</keyword>
<protein>
    <recommendedName>
        <fullName evidence="12">Glycosyltransferase RgtA/B/C/D-like domain-containing protein</fullName>
    </recommendedName>
</protein>
<gene>
    <name evidence="10" type="ORF">H010_01125</name>
</gene>
<feature type="transmembrane region" description="Helical" evidence="9">
    <location>
        <begin position="136"/>
        <end position="155"/>
    </location>
</feature>
<dbReference type="GO" id="GO:0005886">
    <property type="term" value="C:plasma membrane"/>
    <property type="evidence" value="ECO:0007669"/>
    <property type="project" value="UniProtKB-SubCell"/>
</dbReference>
<keyword evidence="2" id="KW-1003">Cell membrane</keyword>
<keyword evidence="7 9" id="KW-0472">Membrane</keyword>
<evidence type="ECO:0000256" key="7">
    <source>
        <dbReference type="ARBA" id="ARBA00023136"/>
    </source>
</evidence>
<feature type="transmembrane region" description="Helical" evidence="9">
    <location>
        <begin position="334"/>
        <end position="353"/>
    </location>
</feature>
<feature type="transmembrane region" description="Helical" evidence="9">
    <location>
        <begin position="229"/>
        <end position="249"/>
    </location>
</feature>
<keyword evidence="3" id="KW-0328">Glycosyltransferase</keyword>
<evidence type="ECO:0000313" key="10">
    <source>
        <dbReference type="EMBL" id="MDG5973832.1"/>
    </source>
</evidence>
<dbReference type="InterPro" id="IPR050297">
    <property type="entry name" value="LipidA_mod_glycosyltrf_83"/>
</dbReference>
<accession>A0A9X4S6J9</accession>
<evidence type="ECO:0000256" key="9">
    <source>
        <dbReference type="SAM" id="Phobius"/>
    </source>
</evidence>
<feature type="compositionally biased region" description="Pro residues" evidence="8">
    <location>
        <begin position="1"/>
        <end position="15"/>
    </location>
</feature>
<evidence type="ECO:0000256" key="6">
    <source>
        <dbReference type="ARBA" id="ARBA00022989"/>
    </source>
</evidence>
<dbReference type="RefSeq" id="WP_068168909.1">
    <property type="nucleotide sequence ID" value="NZ_AOGK01000001.1"/>
</dbReference>